<evidence type="ECO:0000256" key="1">
    <source>
        <dbReference type="SAM" id="MobiDB-lite"/>
    </source>
</evidence>
<protein>
    <recommendedName>
        <fullName evidence="2">C2H2-type domain-containing protein</fullName>
    </recommendedName>
</protein>
<feature type="domain" description="C2H2-type" evidence="2">
    <location>
        <begin position="188"/>
        <end position="209"/>
    </location>
</feature>
<dbReference type="EMBL" id="FZQP02005332">
    <property type="protein sequence ID" value="VVD01363.1"/>
    <property type="molecule type" value="Genomic_DNA"/>
</dbReference>
<keyword evidence="4" id="KW-1185">Reference proteome</keyword>
<organism evidence="3 4">
    <name type="scientific">Leptidea sinapis</name>
    <dbReference type="NCBI Taxonomy" id="189913"/>
    <lineage>
        <taxon>Eukaryota</taxon>
        <taxon>Metazoa</taxon>
        <taxon>Ecdysozoa</taxon>
        <taxon>Arthropoda</taxon>
        <taxon>Hexapoda</taxon>
        <taxon>Insecta</taxon>
        <taxon>Pterygota</taxon>
        <taxon>Neoptera</taxon>
        <taxon>Endopterygota</taxon>
        <taxon>Lepidoptera</taxon>
        <taxon>Glossata</taxon>
        <taxon>Ditrysia</taxon>
        <taxon>Papilionoidea</taxon>
        <taxon>Pieridae</taxon>
        <taxon>Dismorphiinae</taxon>
        <taxon>Leptidea</taxon>
    </lineage>
</organism>
<evidence type="ECO:0000259" key="2">
    <source>
        <dbReference type="PROSITE" id="PS00028"/>
    </source>
</evidence>
<dbReference type="SMART" id="SM00355">
    <property type="entry name" value="ZnF_C2H2"/>
    <property type="match status" value="3"/>
</dbReference>
<dbReference type="AlphaFoldDB" id="A0A5E4QUI2"/>
<proteinExistence type="predicted"/>
<dbReference type="PROSITE" id="PS00028">
    <property type="entry name" value="ZINC_FINGER_C2H2_1"/>
    <property type="match status" value="1"/>
</dbReference>
<gene>
    <name evidence="3" type="ORF">LSINAPIS_LOCUS11801</name>
</gene>
<evidence type="ECO:0000313" key="4">
    <source>
        <dbReference type="Proteomes" id="UP000324832"/>
    </source>
</evidence>
<accession>A0A5E4QUI2</accession>
<evidence type="ECO:0000313" key="3">
    <source>
        <dbReference type="EMBL" id="VVD01363.1"/>
    </source>
</evidence>
<reference evidence="3 4" key="1">
    <citation type="submission" date="2017-07" db="EMBL/GenBank/DDBJ databases">
        <authorList>
            <person name="Talla V."/>
            <person name="Backstrom N."/>
        </authorList>
    </citation>
    <scope>NUCLEOTIDE SEQUENCE [LARGE SCALE GENOMIC DNA]</scope>
</reference>
<dbReference type="Proteomes" id="UP000324832">
    <property type="component" value="Unassembled WGS sequence"/>
</dbReference>
<name>A0A5E4QUI2_9NEOP</name>
<sequence>MANSVRIDCKSEMKENTLCFCCNKSSSILVNISQCRHAYLITMLVNMKVDLEDCWICLICHNMLLKIEKFKQSVENTVKFSNEEEPVLNKLSRSPINLTWTSTANVLEYDVITPNNQKDDDNVNEKIKIEIELDDTHLTDTTETSKTIQDDTSFSGKVQQVAVQLEDVKKEREEERNSQNFTILPFKCYDCLVGFNFEDGLTDHFNRKHKMKTDEDNQLSEESTQQKKLPNARRKKKRKCEICKSVLRTEEECKKRYKTLHAVLDHHNKEHGGSEIRFECDLCDFTSCSNRRYRYHRKTHEVKIECKICHKVFSTIS</sequence>
<feature type="region of interest" description="Disordered" evidence="1">
    <location>
        <begin position="212"/>
        <end position="233"/>
    </location>
</feature>
<dbReference type="InterPro" id="IPR013087">
    <property type="entry name" value="Znf_C2H2_type"/>
</dbReference>